<dbReference type="PANTHER" id="PTHR43711">
    <property type="entry name" value="TWO-COMPONENT HISTIDINE KINASE"/>
    <property type="match status" value="1"/>
</dbReference>
<organism evidence="9 10">
    <name type="scientific">Bacteroides caccae</name>
    <dbReference type="NCBI Taxonomy" id="47678"/>
    <lineage>
        <taxon>Bacteria</taxon>
        <taxon>Pseudomonadati</taxon>
        <taxon>Bacteroidota</taxon>
        <taxon>Bacteroidia</taxon>
        <taxon>Bacteroidales</taxon>
        <taxon>Bacteroidaceae</taxon>
        <taxon>Bacteroides</taxon>
    </lineage>
</organism>
<comment type="catalytic activity">
    <reaction evidence="1">
        <text>ATP + protein L-histidine = ADP + protein N-phospho-L-histidine.</text>
        <dbReference type="EC" id="2.7.13.3"/>
    </reaction>
</comment>
<dbReference type="Gene3D" id="3.30.565.10">
    <property type="entry name" value="Histidine kinase-like ATPase, C-terminal domain"/>
    <property type="match status" value="1"/>
</dbReference>
<keyword evidence="5 9" id="KW-0418">Kinase</keyword>
<dbReference type="SUPFAM" id="SSF47384">
    <property type="entry name" value="Homodimeric domain of signal transducing histidine kinase"/>
    <property type="match status" value="1"/>
</dbReference>
<dbReference type="AlphaFoldDB" id="A0AAW7WRL2"/>
<dbReference type="CDD" id="cd00075">
    <property type="entry name" value="HATPase"/>
    <property type="match status" value="1"/>
</dbReference>
<evidence type="ECO:0000259" key="8">
    <source>
        <dbReference type="PROSITE" id="PS50109"/>
    </source>
</evidence>
<dbReference type="Gene3D" id="1.10.287.130">
    <property type="match status" value="1"/>
</dbReference>
<dbReference type="EMBL" id="JAUONL010000019">
    <property type="protein sequence ID" value="MDO6359502.1"/>
    <property type="molecule type" value="Genomic_DNA"/>
</dbReference>
<gene>
    <name evidence="9" type="ORF">Q4469_17810</name>
</gene>
<comment type="caution">
    <text evidence="9">The sequence shown here is derived from an EMBL/GenBank/DDBJ whole genome shotgun (WGS) entry which is preliminary data.</text>
</comment>
<keyword evidence="3" id="KW-0597">Phosphoprotein</keyword>
<dbReference type="RefSeq" id="WP_303447949.1">
    <property type="nucleotide sequence ID" value="NZ_JAUONJ010000018.1"/>
</dbReference>
<feature type="transmembrane region" description="Helical" evidence="7">
    <location>
        <begin position="6"/>
        <end position="28"/>
    </location>
</feature>
<dbReference type="InterPro" id="IPR005467">
    <property type="entry name" value="His_kinase_dom"/>
</dbReference>
<dbReference type="EC" id="2.7.13.3" evidence="2"/>
<dbReference type="InterPro" id="IPR050736">
    <property type="entry name" value="Sensor_HK_Regulatory"/>
</dbReference>
<dbReference type="SMART" id="SM00387">
    <property type="entry name" value="HATPase_c"/>
    <property type="match status" value="1"/>
</dbReference>
<dbReference type="PRINTS" id="PR00344">
    <property type="entry name" value="BCTRLSENSOR"/>
</dbReference>
<dbReference type="GO" id="GO:0000155">
    <property type="term" value="F:phosphorelay sensor kinase activity"/>
    <property type="evidence" value="ECO:0007669"/>
    <property type="project" value="InterPro"/>
</dbReference>
<keyword evidence="6" id="KW-0902">Two-component regulatory system</keyword>
<dbReference type="SUPFAM" id="SSF55874">
    <property type="entry name" value="ATPase domain of HSP90 chaperone/DNA topoisomerase II/histidine kinase"/>
    <property type="match status" value="1"/>
</dbReference>
<dbReference type="SMART" id="SM00388">
    <property type="entry name" value="HisKA"/>
    <property type="match status" value="1"/>
</dbReference>
<keyword evidence="4" id="KW-0808">Transferase</keyword>
<dbReference type="InterPro" id="IPR036890">
    <property type="entry name" value="HATPase_C_sf"/>
</dbReference>
<evidence type="ECO:0000256" key="7">
    <source>
        <dbReference type="SAM" id="Phobius"/>
    </source>
</evidence>
<keyword evidence="7" id="KW-1133">Transmembrane helix</keyword>
<dbReference type="Pfam" id="PF00512">
    <property type="entry name" value="HisKA"/>
    <property type="match status" value="1"/>
</dbReference>
<evidence type="ECO:0000256" key="6">
    <source>
        <dbReference type="ARBA" id="ARBA00023012"/>
    </source>
</evidence>
<name>A0AAW7WRL2_9BACE</name>
<sequence length="506" mass="57536">MKLPLKHIVILVICSLTGIFVYQAYWLTGLYRTMKQEMENNIRDAMRTSDFNEIVLRVNELQKDNIEHGTVTVSAGYGADGNSLTTSRTITYTDSTYQDTLHSRTETMVDTIKTSAGSDTMETEAVASSESGLDVLLKKQDSLKELLVSIQQGIHSGVDTYIDVNLQRYDSLLTAVLEEHNLSIPHRTLLIYTGSDADSIVTYTDTLGIAGDHNYIPGPKAIRYDYEFNRHRNQRYQLIIEPINAIVWKQMTGILVTSFVILLILGFSFWFLIRTLLKQKTLDEMKSDFTNNITHELKTPIAVAYAANDALLNFNQAEEKNKREQYLRISQEQLQKLSGLVEQILSINMERRKTFRLHPEDIKLKDLIISLIEQHRLKADKPIHIKLEIEPETLTMVADRTHFSNIISNLIDNAVKYSKEQAELAISCRQTGQKIVINVTDRGIGIPYDKQKHIFDKFYRVPTGNLHNVKGYGLGLFYVRSMVEKHGGTITVKSEPGKGSTFTIIL</sequence>
<proteinExistence type="predicted"/>
<evidence type="ECO:0000256" key="3">
    <source>
        <dbReference type="ARBA" id="ARBA00022553"/>
    </source>
</evidence>
<dbReference type="InterPro" id="IPR004358">
    <property type="entry name" value="Sig_transdc_His_kin-like_C"/>
</dbReference>
<evidence type="ECO:0000313" key="9">
    <source>
        <dbReference type="EMBL" id="MDO6359502.1"/>
    </source>
</evidence>
<dbReference type="Pfam" id="PF02518">
    <property type="entry name" value="HATPase_c"/>
    <property type="match status" value="1"/>
</dbReference>
<evidence type="ECO:0000256" key="4">
    <source>
        <dbReference type="ARBA" id="ARBA00022679"/>
    </source>
</evidence>
<dbReference type="PROSITE" id="PS50109">
    <property type="entry name" value="HIS_KIN"/>
    <property type="match status" value="1"/>
</dbReference>
<accession>A0AAW7WRL2</accession>
<keyword evidence="7" id="KW-0812">Transmembrane</keyword>
<keyword evidence="7" id="KW-0472">Membrane</keyword>
<protein>
    <recommendedName>
        <fullName evidence="2">histidine kinase</fullName>
        <ecNumber evidence="2">2.7.13.3</ecNumber>
    </recommendedName>
</protein>
<evidence type="ECO:0000256" key="1">
    <source>
        <dbReference type="ARBA" id="ARBA00000085"/>
    </source>
</evidence>
<dbReference type="PANTHER" id="PTHR43711:SF1">
    <property type="entry name" value="HISTIDINE KINASE 1"/>
    <property type="match status" value="1"/>
</dbReference>
<dbReference type="FunFam" id="3.30.565.10:FF:000006">
    <property type="entry name" value="Sensor histidine kinase WalK"/>
    <property type="match status" value="1"/>
</dbReference>
<dbReference type="InterPro" id="IPR003594">
    <property type="entry name" value="HATPase_dom"/>
</dbReference>
<feature type="domain" description="Histidine kinase" evidence="8">
    <location>
        <begin position="292"/>
        <end position="506"/>
    </location>
</feature>
<dbReference type="Proteomes" id="UP001170023">
    <property type="component" value="Unassembled WGS sequence"/>
</dbReference>
<evidence type="ECO:0000256" key="2">
    <source>
        <dbReference type="ARBA" id="ARBA00012438"/>
    </source>
</evidence>
<dbReference type="InterPro" id="IPR036097">
    <property type="entry name" value="HisK_dim/P_sf"/>
</dbReference>
<dbReference type="InterPro" id="IPR003661">
    <property type="entry name" value="HisK_dim/P_dom"/>
</dbReference>
<evidence type="ECO:0000313" key="10">
    <source>
        <dbReference type="Proteomes" id="UP001170023"/>
    </source>
</evidence>
<dbReference type="CDD" id="cd00082">
    <property type="entry name" value="HisKA"/>
    <property type="match status" value="1"/>
</dbReference>
<reference evidence="9" key="1">
    <citation type="submission" date="2023-07" db="EMBL/GenBank/DDBJ databases">
        <title>Whole Genome Sequencing of Colonoscopy isolates.</title>
        <authorList>
            <person name="Surve S.V."/>
            <person name="Valls R.A."/>
            <person name="Barrak K.E."/>
            <person name="Gardner T.B."/>
            <person name="O'Toole G.A."/>
        </authorList>
    </citation>
    <scope>NUCLEOTIDE SEQUENCE</scope>
    <source>
        <strain evidence="9">GP0119</strain>
    </source>
</reference>
<evidence type="ECO:0000256" key="5">
    <source>
        <dbReference type="ARBA" id="ARBA00022777"/>
    </source>
</evidence>
<feature type="transmembrane region" description="Helical" evidence="7">
    <location>
        <begin position="253"/>
        <end position="273"/>
    </location>
</feature>